<dbReference type="EMBL" id="CM042030">
    <property type="protein sequence ID" value="KAI3786717.1"/>
    <property type="molecule type" value="Genomic_DNA"/>
</dbReference>
<gene>
    <name evidence="1" type="ORF">L1987_40613</name>
</gene>
<organism evidence="1 2">
    <name type="scientific">Smallanthus sonchifolius</name>
    <dbReference type="NCBI Taxonomy" id="185202"/>
    <lineage>
        <taxon>Eukaryota</taxon>
        <taxon>Viridiplantae</taxon>
        <taxon>Streptophyta</taxon>
        <taxon>Embryophyta</taxon>
        <taxon>Tracheophyta</taxon>
        <taxon>Spermatophyta</taxon>
        <taxon>Magnoliopsida</taxon>
        <taxon>eudicotyledons</taxon>
        <taxon>Gunneridae</taxon>
        <taxon>Pentapetalae</taxon>
        <taxon>asterids</taxon>
        <taxon>campanulids</taxon>
        <taxon>Asterales</taxon>
        <taxon>Asteraceae</taxon>
        <taxon>Asteroideae</taxon>
        <taxon>Heliantheae alliance</taxon>
        <taxon>Millerieae</taxon>
        <taxon>Smallanthus</taxon>
    </lineage>
</organism>
<dbReference type="Proteomes" id="UP001056120">
    <property type="component" value="Linkage Group LG13"/>
</dbReference>
<evidence type="ECO:0000313" key="1">
    <source>
        <dbReference type="EMBL" id="KAI3786717.1"/>
    </source>
</evidence>
<proteinExistence type="predicted"/>
<comment type="caution">
    <text evidence="1">The sequence shown here is derived from an EMBL/GenBank/DDBJ whole genome shotgun (WGS) entry which is preliminary data.</text>
</comment>
<protein>
    <submittedName>
        <fullName evidence="1">Uncharacterized protein</fullName>
    </submittedName>
</protein>
<keyword evidence="2" id="KW-1185">Reference proteome</keyword>
<reference evidence="2" key="1">
    <citation type="journal article" date="2022" name="Mol. Ecol. Resour.">
        <title>The genomes of chicory, endive, great burdock and yacon provide insights into Asteraceae palaeo-polyploidization history and plant inulin production.</title>
        <authorList>
            <person name="Fan W."/>
            <person name="Wang S."/>
            <person name="Wang H."/>
            <person name="Wang A."/>
            <person name="Jiang F."/>
            <person name="Liu H."/>
            <person name="Zhao H."/>
            <person name="Xu D."/>
            <person name="Zhang Y."/>
        </authorList>
    </citation>
    <scope>NUCLEOTIDE SEQUENCE [LARGE SCALE GENOMIC DNA]</scope>
    <source>
        <strain evidence="2">cv. Yunnan</strain>
    </source>
</reference>
<sequence>MGNLDPLNFQEQVANVEVEANVEAYSSTNTTYVTYQEIYPSVPRVKKLSLEVMKLNEQMVQKDEEIKSLKTDLVEQKEEVNDLKLEVVTLQNQLDLPQTQLVAQQALLSKQQQELLAVTSLVNQIKLGGTNVSQSIATGGPSSPTFITNPESAVIVYTGEAEKPKDSVEVKVEQMEYDLPSTSQRRDDREKGKGKEADVDLVILDEEEVGSDHELDGLLKQIDDFGTVYEFPEIVTLGEEHQEKLRYITETGDEIEALTDTDEEDPSLPVEEPPKHYEWFAEYQELKRPHVGWKYDKECSLFIVRRYKEGVEHFKSPDDFSSLPKYDLRALAKLPLQNTRNVYDHCKTQRVLSKTSIHPRTQNPWVSLRYKPEKTVKSIQLLRSVPVQLQKFKRWFYNSTIGSAVIECEGMKDIHIYEPMELLKFQPEEMEVLLNHPCRSLM</sequence>
<accession>A0ACB9GVI5</accession>
<evidence type="ECO:0000313" key="2">
    <source>
        <dbReference type="Proteomes" id="UP001056120"/>
    </source>
</evidence>
<name>A0ACB9GVI5_9ASTR</name>
<reference evidence="1 2" key="2">
    <citation type="journal article" date="2022" name="Mol. Ecol. Resour.">
        <title>The genomes of chicory, endive, great burdock and yacon provide insights into Asteraceae paleo-polyploidization history and plant inulin production.</title>
        <authorList>
            <person name="Fan W."/>
            <person name="Wang S."/>
            <person name="Wang H."/>
            <person name="Wang A."/>
            <person name="Jiang F."/>
            <person name="Liu H."/>
            <person name="Zhao H."/>
            <person name="Xu D."/>
            <person name="Zhang Y."/>
        </authorList>
    </citation>
    <scope>NUCLEOTIDE SEQUENCE [LARGE SCALE GENOMIC DNA]</scope>
    <source>
        <strain evidence="2">cv. Yunnan</strain>
        <tissue evidence="1">Leaves</tissue>
    </source>
</reference>